<dbReference type="Proteomes" id="UP001054945">
    <property type="component" value="Unassembled WGS sequence"/>
</dbReference>
<feature type="compositionally biased region" description="Polar residues" evidence="1">
    <location>
        <begin position="1"/>
        <end position="12"/>
    </location>
</feature>
<dbReference type="EMBL" id="BPLR01009215">
    <property type="protein sequence ID" value="GIY30368.1"/>
    <property type="molecule type" value="Genomic_DNA"/>
</dbReference>
<evidence type="ECO:0000313" key="3">
    <source>
        <dbReference type="Proteomes" id="UP001054945"/>
    </source>
</evidence>
<protein>
    <submittedName>
        <fullName evidence="2">Uncharacterized protein</fullName>
    </submittedName>
</protein>
<evidence type="ECO:0000313" key="2">
    <source>
        <dbReference type="EMBL" id="GIY30368.1"/>
    </source>
</evidence>
<comment type="caution">
    <text evidence="2">The sequence shown here is derived from an EMBL/GenBank/DDBJ whole genome shotgun (WGS) entry which is preliminary data.</text>
</comment>
<keyword evidence="3" id="KW-1185">Reference proteome</keyword>
<reference evidence="2 3" key="1">
    <citation type="submission" date="2021-06" db="EMBL/GenBank/DDBJ databases">
        <title>Caerostris extrusa draft genome.</title>
        <authorList>
            <person name="Kono N."/>
            <person name="Arakawa K."/>
        </authorList>
    </citation>
    <scope>NUCLEOTIDE SEQUENCE [LARGE SCALE GENOMIC DNA]</scope>
</reference>
<gene>
    <name evidence="2" type="ORF">CEXT_128501</name>
</gene>
<dbReference type="AlphaFoldDB" id="A0AAV4S789"/>
<organism evidence="2 3">
    <name type="scientific">Caerostris extrusa</name>
    <name type="common">Bark spider</name>
    <name type="synonym">Caerostris bankana</name>
    <dbReference type="NCBI Taxonomy" id="172846"/>
    <lineage>
        <taxon>Eukaryota</taxon>
        <taxon>Metazoa</taxon>
        <taxon>Ecdysozoa</taxon>
        <taxon>Arthropoda</taxon>
        <taxon>Chelicerata</taxon>
        <taxon>Arachnida</taxon>
        <taxon>Araneae</taxon>
        <taxon>Araneomorphae</taxon>
        <taxon>Entelegynae</taxon>
        <taxon>Araneoidea</taxon>
        <taxon>Araneidae</taxon>
        <taxon>Caerostris</taxon>
    </lineage>
</organism>
<name>A0AAV4S789_CAEEX</name>
<feature type="region of interest" description="Disordered" evidence="1">
    <location>
        <begin position="1"/>
        <end position="21"/>
    </location>
</feature>
<sequence length="92" mass="10352">MWRNARTSSSTPPYHPPITPACVTRNQRLRKRQRVHFYTPANNCSGLDSWPPVLMLSKKKGGMFTEQLTQAANLMKNRTVSPLANNREGGLA</sequence>
<evidence type="ECO:0000256" key="1">
    <source>
        <dbReference type="SAM" id="MobiDB-lite"/>
    </source>
</evidence>
<accession>A0AAV4S789</accession>
<proteinExistence type="predicted"/>